<reference evidence="3 4" key="1">
    <citation type="submission" date="2019-02" db="EMBL/GenBank/DDBJ databases">
        <title>Deep-cultivation of Planctomycetes and their phenomic and genomic characterization uncovers novel biology.</title>
        <authorList>
            <person name="Wiegand S."/>
            <person name="Jogler M."/>
            <person name="Boedeker C."/>
            <person name="Pinto D."/>
            <person name="Vollmers J."/>
            <person name="Rivas-Marin E."/>
            <person name="Kohn T."/>
            <person name="Peeters S.H."/>
            <person name="Heuer A."/>
            <person name="Rast P."/>
            <person name="Oberbeckmann S."/>
            <person name="Bunk B."/>
            <person name="Jeske O."/>
            <person name="Meyerdierks A."/>
            <person name="Storesund J.E."/>
            <person name="Kallscheuer N."/>
            <person name="Luecker S."/>
            <person name="Lage O.M."/>
            <person name="Pohl T."/>
            <person name="Merkel B.J."/>
            <person name="Hornburger P."/>
            <person name="Mueller R.-W."/>
            <person name="Bruemmer F."/>
            <person name="Labrenz M."/>
            <person name="Spormann A.M."/>
            <person name="Op den Camp H."/>
            <person name="Overmann J."/>
            <person name="Amann R."/>
            <person name="Jetten M.S.M."/>
            <person name="Mascher T."/>
            <person name="Medema M.H."/>
            <person name="Devos D.P."/>
            <person name="Kaster A.-K."/>
            <person name="Ovreas L."/>
            <person name="Rohde M."/>
            <person name="Galperin M.Y."/>
            <person name="Jogler C."/>
        </authorList>
    </citation>
    <scope>NUCLEOTIDE SEQUENCE [LARGE SCALE GENOMIC DNA]</scope>
    <source>
        <strain evidence="3 4">V22</strain>
    </source>
</reference>
<dbReference type="EMBL" id="CP036316">
    <property type="protein sequence ID" value="QDT64632.1"/>
    <property type="molecule type" value="Genomic_DNA"/>
</dbReference>
<organism evidence="3 4">
    <name type="scientific">Calycomorphotria hydatis</name>
    <dbReference type="NCBI Taxonomy" id="2528027"/>
    <lineage>
        <taxon>Bacteria</taxon>
        <taxon>Pseudomonadati</taxon>
        <taxon>Planctomycetota</taxon>
        <taxon>Planctomycetia</taxon>
        <taxon>Planctomycetales</taxon>
        <taxon>Planctomycetaceae</taxon>
        <taxon>Calycomorphotria</taxon>
    </lineage>
</organism>
<dbReference type="Proteomes" id="UP000319976">
    <property type="component" value="Chromosome"/>
</dbReference>
<gene>
    <name evidence="3" type="ORF">V22_18720</name>
</gene>
<sequence precursor="true">MQRFGLFLSLLLLSAVGTGCCCNAPFVDATTGRCYNAYCKPRCNAYADCVWPFEGLVDDFRCRGKCGYAQCQPMCPQPCQYGSCYDVAFHPYGGCKSMQSCCMNMNCKPLPKAKVFEIHIPKLRLPRLCLPKIKFVTKKKSCGCDSCDGYPAMESGTMSEWSYESSTTPMGEPSYDAPPLEADEPIEAPQPVEGLETELPPEAYGIPSKPQTSLGPGFDRWVPVH</sequence>
<name>A0A517T8D5_9PLAN</name>
<dbReference type="RefSeq" id="WP_145261966.1">
    <property type="nucleotide sequence ID" value="NZ_CP036316.1"/>
</dbReference>
<evidence type="ECO:0000256" key="1">
    <source>
        <dbReference type="SAM" id="MobiDB-lite"/>
    </source>
</evidence>
<protein>
    <submittedName>
        <fullName evidence="3">Uncharacterized protein</fullName>
    </submittedName>
</protein>
<proteinExistence type="predicted"/>
<feature type="chain" id="PRO_5021926524" evidence="2">
    <location>
        <begin position="24"/>
        <end position="225"/>
    </location>
</feature>
<evidence type="ECO:0000313" key="4">
    <source>
        <dbReference type="Proteomes" id="UP000319976"/>
    </source>
</evidence>
<dbReference type="KEGG" id="chya:V22_18720"/>
<keyword evidence="2" id="KW-0732">Signal</keyword>
<keyword evidence="4" id="KW-1185">Reference proteome</keyword>
<evidence type="ECO:0000313" key="3">
    <source>
        <dbReference type="EMBL" id="QDT64632.1"/>
    </source>
</evidence>
<dbReference type="PROSITE" id="PS51257">
    <property type="entry name" value="PROKAR_LIPOPROTEIN"/>
    <property type="match status" value="1"/>
</dbReference>
<evidence type="ECO:0000256" key="2">
    <source>
        <dbReference type="SAM" id="SignalP"/>
    </source>
</evidence>
<accession>A0A517T8D5</accession>
<feature type="region of interest" description="Disordered" evidence="1">
    <location>
        <begin position="161"/>
        <end position="225"/>
    </location>
</feature>
<feature type="signal peptide" evidence="2">
    <location>
        <begin position="1"/>
        <end position="23"/>
    </location>
</feature>
<dbReference type="AlphaFoldDB" id="A0A517T8D5"/>